<gene>
    <name evidence="2" type="ORF">RJT34_16574</name>
</gene>
<evidence type="ECO:0000313" key="3">
    <source>
        <dbReference type="Proteomes" id="UP001359559"/>
    </source>
</evidence>
<dbReference type="EMBL" id="JAYKXN010000004">
    <property type="protein sequence ID" value="KAK7293701.1"/>
    <property type="molecule type" value="Genomic_DNA"/>
</dbReference>
<evidence type="ECO:0000256" key="1">
    <source>
        <dbReference type="SAM" id="MobiDB-lite"/>
    </source>
</evidence>
<accession>A0AAN9J8Z2</accession>
<evidence type="ECO:0000313" key="2">
    <source>
        <dbReference type="EMBL" id="KAK7293701.1"/>
    </source>
</evidence>
<organism evidence="2 3">
    <name type="scientific">Clitoria ternatea</name>
    <name type="common">Butterfly pea</name>
    <dbReference type="NCBI Taxonomy" id="43366"/>
    <lineage>
        <taxon>Eukaryota</taxon>
        <taxon>Viridiplantae</taxon>
        <taxon>Streptophyta</taxon>
        <taxon>Embryophyta</taxon>
        <taxon>Tracheophyta</taxon>
        <taxon>Spermatophyta</taxon>
        <taxon>Magnoliopsida</taxon>
        <taxon>eudicotyledons</taxon>
        <taxon>Gunneridae</taxon>
        <taxon>Pentapetalae</taxon>
        <taxon>rosids</taxon>
        <taxon>fabids</taxon>
        <taxon>Fabales</taxon>
        <taxon>Fabaceae</taxon>
        <taxon>Papilionoideae</taxon>
        <taxon>50 kb inversion clade</taxon>
        <taxon>NPAAA clade</taxon>
        <taxon>indigoferoid/millettioid clade</taxon>
        <taxon>Phaseoleae</taxon>
        <taxon>Clitoria</taxon>
    </lineage>
</organism>
<reference evidence="2 3" key="1">
    <citation type="submission" date="2024-01" db="EMBL/GenBank/DDBJ databases">
        <title>The genomes of 5 underutilized Papilionoideae crops provide insights into root nodulation and disease resistance.</title>
        <authorList>
            <person name="Yuan L."/>
        </authorList>
    </citation>
    <scope>NUCLEOTIDE SEQUENCE [LARGE SCALE GENOMIC DNA]</scope>
    <source>
        <strain evidence="2">LY-2023</strain>
        <tissue evidence="2">Leaf</tissue>
    </source>
</reference>
<name>A0AAN9J8Z2_CLITE</name>
<protein>
    <submittedName>
        <fullName evidence="2">Uncharacterized protein</fullName>
    </submittedName>
</protein>
<dbReference type="AlphaFoldDB" id="A0AAN9J8Z2"/>
<keyword evidence="3" id="KW-1185">Reference proteome</keyword>
<feature type="region of interest" description="Disordered" evidence="1">
    <location>
        <begin position="89"/>
        <end position="113"/>
    </location>
</feature>
<sequence>MSREPRGGSPWHANVAVIESLPCPRWSIIWLDVDVIVREDFFAIYSGASDMERQRLVSICRQRLRVFYSRPMRFTPVVYMSSRCDRSSLDSTRPFHQSDATQIISTSAQPESP</sequence>
<dbReference type="Proteomes" id="UP001359559">
    <property type="component" value="Unassembled WGS sequence"/>
</dbReference>
<comment type="caution">
    <text evidence="2">The sequence shown here is derived from an EMBL/GenBank/DDBJ whole genome shotgun (WGS) entry which is preliminary data.</text>
</comment>
<proteinExistence type="predicted"/>